<evidence type="ECO:0000313" key="2">
    <source>
        <dbReference type="EMBL" id="CAF1579426.1"/>
    </source>
</evidence>
<evidence type="ECO:0000313" key="11">
    <source>
        <dbReference type="Proteomes" id="UP000663877"/>
    </source>
</evidence>
<evidence type="ECO:0000313" key="9">
    <source>
        <dbReference type="EMBL" id="CAF1673479.1"/>
    </source>
</evidence>
<accession>A0A815Z8I5</accession>
<evidence type="ECO:0000313" key="3">
    <source>
        <dbReference type="EMBL" id="CAF1579439.1"/>
    </source>
</evidence>
<comment type="caution">
    <text evidence="4">The sequence shown here is derived from an EMBL/GenBank/DDBJ whole genome shotgun (WGS) entry which is preliminary data.</text>
</comment>
<feature type="transmembrane region" description="Helical" evidence="1">
    <location>
        <begin position="95"/>
        <end position="121"/>
    </location>
</feature>
<keyword evidence="1" id="KW-0812">Transmembrane</keyword>
<keyword evidence="1" id="KW-1133">Transmembrane helix</keyword>
<gene>
    <name evidence="2" type="ORF">BJG266_LOCUS48545</name>
    <name evidence="3" type="ORF">BJG266_LOCUS48546</name>
    <name evidence="4" type="ORF">BJG266_LOCUS48625</name>
    <name evidence="5" type="ORF">BJG266_LOCUS48626</name>
    <name evidence="6" type="ORF">QVE165_LOCUS65618</name>
    <name evidence="7" type="ORF">QVE165_LOCUS65619</name>
    <name evidence="8" type="ORF">QVE165_LOCUS65701</name>
    <name evidence="9" type="ORF">QVE165_LOCUS65702</name>
</gene>
<dbReference type="EMBL" id="CAJNOM010006957">
    <property type="protein sequence ID" value="CAF1673062.1"/>
    <property type="molecule type" value="Genomic_DNA"/>
</dbReference>
<dbReference type="Proteomes" id="UP000663832">
    <property type="component" value="Unassembled WGS sequence"/>
</dbReference>
<evidence type="ECO:0000313" key="5">
    <source>
        <dbReference type="EMBL" id="CAF1580291.1"/>
    </source>
</evidence>
<proteinExistence type="predicted"/>
<evidence type="ECO:0000256" key="1">
    <source>
        <dbReference type="SAM" id="Phobius"/>
    </source>
</evidence>
<feature type="transmembrane region" description="Helical" evidence="1">
    <location>
        <begin position="62"/>
        <end position="83"/>
    </location>
</feature>
<organism evidence="4 11">
    <name type="scientific">Adineta steineri</name>
    <dbReference type="NCBI Taxonomy" id="433720"/>
    <lineage>
        <taxon>Eukaryota</taxon>
        <taxon>Metazoa</taxon>
        <taxon>Spiralia</taxon>
        <taxon>Gnathifera</taxon>
        <taxon>Rotifera</taxon>
        <taxon>Eurotatoria</taxon>
        <taxon>Bdelloidea</taxon>
        <taxon>Adinetida</taxon>
        <taxon>Adinetidae</taxon>
        <taxon>Adineta</taxon>
    </lineage>
</organism>
<dbReference type="EMBL" id="CAJNOM010007037">
    <property type="protein sequence ID" value="CAF1673479.1"/>
    <property type="molecule type" value="Genomic_DNA"/>
</dbReference>
<feature type="transmembrane region" description="Helical" evidence="1">
    <location>
        <begin position="7"/>
        <end position="32"/>
    </location>
</feature>
<dbReference type="EMBL" id="CAJNOI010006533">
    <property type="protein sequence ID" value="CAF1579439.1"/>
    <property type="molecule type" value="Genomic_DNA"/>
</dbReference>
<evidence type="ECO:0000313" key="8">
    <source>
        <dbReference type="EMBL" id="CAF1673473.1"/>
    </source>
</evidence>
<dbReference type="OrthoDB" id="10043829at2759"/>
<evidence type="ECO:0000313" key="4">
    <source>
        <dbReference type="EMBL" id="CAF1580282.1"/>
    </source>
</evidence>
<dbReference type="EMBL" id="CAJNOI010006611">
    <property type="protein sequence ID" value="CAF1580291.1"/>
    <property type="molecule type" value="Genomic_DNA"/>
</dbReference>
<dbReference type="EMBL" id="CAJNOI010006532">
    <property type="protein sequence ID" value="CAF1579426.1"/>
    <property type="molecule type" value="Genomic_DNA"/>
</dbReference>
<evidence type="ECO:0000313" key="6">
    <source>
        <dbReference type="EMBL" id="CAF1673056.1"/>
    </source>
</evidence>
<sequence>MTALRVFPFIGAVVAIAAVVLSIIGISTTYWWSAGPNHSGLWQKCPLGICIRTEGGRPAAMALAAVIAIGVAAILAIFSGLARNKSDASNNTARLCGIISVILLFSSGVLIAAALYTFVAAEHLTGYSFTLMALAQFLSFLAAMLVAHWMGHSFTVIS</sequence>
<dbReference type="EMBL" id="CAJNOM010006956">
    <property type="protein sequence ID" value="CAF1673056.1"/>
    <property type="molecule type" value="Genomic_DNA"/>
</dbReference>
<evidence type="ECO:0000313" key="7">
    <source>
        <dbReference type="EMBL" id="CAF1673062.1"/>
    </source>
</evidence>
<dbReference type="Proteomes" id="UP000663877">
    <property type="component" value="Unassembled WGS sequence"/>
</dbReference>
<evidence type="ECO:0000313" key="10">
    <source>
        <dbReference type="Proteomes" id="UP000663832"/>
    </source>
</evidence>
<dbReference type="EMBL" id="CAJNOI010006610">
    <property type="protein sequence ID" value="CAF1580282.1"/>
    <property type="molecule type" value="Genomic_DNA"/>
</dbReference>
<name>A0A815Z8I5_9BILA</name>
<keyword evidence="1" id="KW-0472">Membrane</keyword>
<dbReference type="EMBL" id="CAJNOM010007036">
    <property type="protein sequence ID" value="CAF1673473.1"/>
    <property type="molecule type" value="Genomic_DNA"/>
</dbReference>
<dbReference type="AlphaFoldDB" id="A0A815Z8I5"/>
<feature type="transmembrane region" description="Helical" evidence="1">
    <location>
        <begin position="127"/>
        <end position="150"/>
    </location>
</feature>
<protein>
    <submittedName>
        <fullName evidence="4">Uncharacterized protein</fullName>
    </submittedName>
</protein>
<reference evidence="4" key="1">
    <citation type="submission" date="2021-02" db="EMBL/GenBank/DDBJ databases">
        <authorList>
            <person name="Nowell W R."/>
        </authorList>
    </citation>
    <scope>NUCLEOTIDE SEQUENCE</scope>
</reference>
<keyword evidence="10" id="KW-1185">Reference proteome</keyword>